<dbReference type="EMBL" id="MLJW01000478">
    <property type="protein sequence ID" value="OIQ86460.1"/>
    <property type="molecule type" value="Genomic_DNA"/>
</dbReference>
<dbReference type="InterPro" id="IPR010982">
    <property type="entry name" value="Lambda_DNA-bd_dom_sf"/>
</dbReference>
<sequence>MSRSVVLTLAESEALEKLGRRLKLARLRRNLTQAEVAERAGATRKSIVALEAGQSSVGLGLLVKVLGVLGYPERIAELLEIDPLGEDVAMVHGRKQARRKVDDDVADF</sequence>
<name>A0A1J5R3B3_9ZZZZ</name>
<dbReference type="InterPro" id="IPR001387">
    <property type="entry name" value="Cro/C1-type_HTH"/>
</dbReference>
<comment type="caution">
    <text evidence="2">The sequence shown here is derived from an EMBL/GenBank/DDBJ whole genome shotgun (WGS) entry which is preliminary data.</text>
</comment>
<evidence type="ECO:0000313" key="2">
    <source>
        <dbReference type="EMBL" id="OIQ86460.1"/>
    </source>
</evidence>
<dbReference type="AlphaFoldDB" id="A0A1J5R3B3"/>
<dbReference type="SUPFAM" id="SSF47413">
    <property type="entry name" value="lambda repressor-like DNA-binding domains"/>
    <property type="match status" value="1"/>
</dbReference>
<dbReference type="Pfam" id="PF01381">
    <property type="entry name" value="HTH_3"/>
    <property type="match status" value="1"/>
</dbReference>
<evidence type="ECO:0000259" key="1">
    <source>
        <dbReference type="PROSITE" id="PS50943"/>
    </source>
</evidence>
<dbReference type="SMART" id="SM00530">
    <property type="entry name" value="HTH_XRE"/>
    <property type="match status" value="1"/>
</dbReference>
<gene>
    <name evidence="2" type="ORF">GALL_316940</name>
</gene>
<organism evidence="2">
    <name type="scientific">mine drainage metagenome</name>
    <dbReference type="NCBI Taxonomy" id="410659"/>
    <lineage>
        <taxon>unclassified sequences</taxon>
        <taxon>metagenomes</taxon>
        <taxon>ecological metagenomes</taxon>
    </lineage>
</organism>
<protein>
    <submittedName>
        <fullName evidence="2">Anaerobic benzoate catabolism transcriptional regulator</fullName>
    </submittedName>
</protein>
<reference evidence="2" key="1">
    <citation type="submission" date="2016-10" db="EMBL/GenBank/DDBJ databases">
        <title>Sequence of Gallionella enrichment culture.</title>
        <authorList>
            <person name="Poehlein A."/>
            <person name="Muehling M."/>
            <person name="Daniel R."/>
        </authorList>
    </citation>
    <scope>NUCLEOTIDE SEQUENCE</scope>
</reference>
<dbReference type="PROSITE" id="PS50943">
    <property type="entry name" value="HTH_CROC1"/>
    <property type="match status" value="1"/>
</dbReference>
<feature type="domain" description="HTH cro/C1-type" evidence="1">
    <location>
        <begin position="22"/>
        <end position="78"/>
    </location>
</feature>
<dbReference type="GO" id="GO:0003677">
    <property type="term" value="F:DNA binding"/>
    <property type="evidence" value="ECO:0007669"/>
    <property type="project" value="InterPro"/>
</dbReference>
<dbReference type="Gene3D" id="1.10.260.40">
    <property type="entry name" value="lambda repressor-like DNA-binding domains"/>
    <property type="match status" value="1"/>
</dbReference>
<proteinExistence type="predicted"/>
<accession>A0A1J5R3B3</accession>
<dbReference type="CDD" id="cd00093">
    <property type="entry name" value="HTH_XRE"/>
    <property type="match status" value="1"/>
</dbReference>